<dbReference type="InterPro" id="IPR039424">
    <property type="entry name" value="SBP_5"/>
</dbReference>
<comment type="caution">
    <text evidence="3">The sequence shown here is derived from an EMBL/GenBank/DDBJ whole genome shotgun (WGS) entry which is preliminary data.</text>
</comment>
<dbReference type="GO" id="GO:0042884">
    <property type="term" value="P:microcin transport"/>
    <property type="evidence" value="ECO:0007669"/>
    <property type="project" value="TreeGrafter"/>
</dbReference>
<dbReference type="GO" id="GO:0043190">
    <property type="term" value="C:ATP-binding cassette (ABC) transporter complex"/>
    <property type="evidence" value="ECO:0007669"/>
    <property type="project" value="InterPro"/>
</dbReference>
<dbReference type="SUPFAM" id="SSF53850">
    <property type="entry name" value="Periplasmic binding protein-like II"/>
    <property type="match status" value="1"/>
</dbReference>
<dbReference type="RefSeq" id="WP_236640122.1">
    <property type="nucleotide sequence ID" value="NZ_VJON01000004.1"/>
</dbReference>
<keyword evidence="4" id="KW-1185">Reference proteome</keyword>
<evidence type="ECO:0000259" key="2">
    <source>
        <dbReference type="Pfam" id="PF00496"/>
    </source>
</evidence>
<feature type="domain" description="Solute-binding protein family 5" evidence="2">
    <location>
        <begin position="116"/>
        <end position="530"/>
    </location>
</feature>
<dbReference type="InterPro" id="IPR030678">
    <property type="entry name" value="Peptide/Ni-bd"/>
</dbReference>
<dbReference type="AlphaFoldDB" id="A0A554XJB8"/>
<dbReference type="Proteomes" id="UP000318294">
    <property type="component" value="Unassembled WGS sequence"/>
</dbReference>
<accession>A0A554XJB8</accession>
<gene>
    <name evidence="3" type="primary">hbpA_1</name>
    <name evidence="3" type="ORF">Tchar_00479</name>
</gene>
<reference evidence="3 4" key="1">
    <citation type="submission" date="2019-07" db="EMBL/GenBank/DDBJ databases">
        <title>Tepidimonas charontis SPSP-6 draft genome.</title>
        <authorList>
            <person name="Da Costa M.S."/>
            <person name="Froufe H.J.C."/>
            <person name="Egas C."/>
            <person name="Albuquerque L."/>
        </authorList>
    </citation>
    <scope>NUCLEOTIDE SEQUENCE [LARGE SCALE GENOMIC DNA]</scope>
    <source>
        <strain evidence="3 4">SPSP-6</strain>
    </source>
</reference>
<organism evidence="3 4">
    <name type="scientific">Tepidimonas charontis</name>
    <dbReference type="NCBI Taxonomy" id="2267262"/>
    <lineage>
        <taxon>Bacteria</taxon>
        <taxon>Pseudomonadati</taxon>
        <taxon>Pseudomonadota</taxon>
        <taxon>Betaproteobacteria</taxon>
        <taxon>Burkholderiales</taxon>
        <taxon>Tepidimonas</taxon>
    </lineage>
</organism>
<dbReference type="GO" id="GO:0015833">
    <property type="term" value="P:peptide transport"/>
    <property type="evidence" value="ECO:0007669"/>
    <property type="project" value="TreeGrafter"/>
</dbReference>
<dbReference type="PIRSF" id="PIRSF002741">
    <property type="entry name" value="MppA"/>
    <property type="match status" value="1"/>
</dbReference>
<name>A0A554XJB8_9BURK</name>
<dbReference type="CDD" id="cd08497">
    <property type="entry name" value="MbnE-like"/>
    <property type="match status" value="1"/>
</dbReference>
<evidence type="ECO:0000313" key="4">
    <source>
        <dbReference type="Proteomes" id="UP000318294"/>
    </source>
</evidence>
<dbReference type="InterPro" id="IPR000914">
    <property type="entry name" value="SBP_5_dom"/>
</dbReference>
<sequence length="657" mass="73334">MRMHPYLHERAGRRPRPLRWLAVLWFVVLGAGHPAWGAHGYALWDRLQYPPDFAHFRYVNPDAPKGGELRLVSNLRTSTFDKYNPFTLRGSAPAYLADLMFDTLLVGPADELGAAYGLLAEDVAVAPDRLSVTFRLRPQARFHNGDPVLAEDVRHSFDTLIGPHVSPAYRTLLADVAGVDVLGPRVVRFRFRVPNRELPLIVGGLPIFSRAWGDAIDPRTGQRKTFDQVVTDIPIGSGPYRIGPVKFGRDITYVRDPDYWARDLPVRRGQFNFDRVTVKIYKDNTARLEALKAGEFDLMRFFSAGDWARRVSGKRFDSGELVKGEFRHRLPTGFQSYVLNTRRPPLDDIRVRQALGLALDFEWMNERLFYGSYQRVRGLFGNTACAAEGPPDAAQRALLQPWRGQVPEAVFGPMAEPPRTDGAAGLRANLKRAQALLREAGWTFRDGALRNAQGQPLVLEYLDSNEAGVRVVTPWARNLARIGVELRFRSVDFALYQQRLRTFDFDIISLAFQGTHNPGAEYADLFGSEAARTPDSGNFTGLANPAVDDLIQRMVQAQDEPAYLAACRALERVIAHSHVLIPQWSAPTHRLAYNAWRLQPTPTMPPYASGEGWAIATWWARQPPVVPARAQPPSVGVASTGLARAAAIAQPPAAARR</sequence>
<dbReference type="EMBL" id="VJON01000004">
    <property type="protein sequence ID" value="TSE35899.1"/>
    <property type="molecule type" value="Genomic_DNA"/>
</dbReference>
<evidence type="ECO:0000313" key="3">
    <source>
        <dbReference type="EMBL" id="TSE35899.1"/>
    </source>
</evidence>
<protein>
    <submittedName>
        <fullName evidence="3">Heme-binding protein A</fullName>
    </submittedName>
</protein>
<dbReference type="PANTHER" id="PTHR30290:SF64">
    <property type="entry name" value="ABC TRANSPORTER PERIPLASMIC BINDING PROTEIN"/>
    <property type="match status" value="1"/>
</dbReference>
<dbReference type="Pfam" id="PF00496">
    <property type="entry name" value="SBP_bac_5"/>
    <property type="match status" value="1"/>
</dbReference>
<dbReference type="PANTHER" id="PTHR30290">
    <property type="entry name" value="PERIPLASMIC BINDING COMPONENT OF ABC TRANSPORTER"/>
    <property type="match status" value="1"/>
</dbReference>
<dbReference type="Gene3D" id="3.40.190.10">
    <property type="entry name" value="Periplasmic binding protein-like II"/>
    <property type="match status" value="1"/>
</dbReference>
<dbReference type="Gene3D" id="3.10.105.10">
    <property type="entry name" value="Dipeptide-binding Protein, Domain 3"/>
    <property type="match status" value="1"/>
</dbReference>
<proteinExistence type="predicted"/>
<evidence type="ECO:0000256" key="1">
    <source>
        <dbReference type="ARBA" id="ARBA00022729"/>
    </source>
</evidence>
<dbReference type="GO" id="GO:1904680">
    <property type="term" value="F:peptide transmembrane transporter activity"/>
    <property type="evidence" value="ECO:0007669"/>
    <property type="project" value="TreeGrafter"/>
</dbReference>
<dbReference type="GO" id="GO:0030288">
    <property type="term" value="C:outer membrane-bounded periplasmic space"/>
    <property type="evidence" value="ECO:0007669"/>
    <property type="project" value="TreeGrafter"/>
</dbReference>
<keyword evidence="1" id="KW-0732">Signal</keyword>